<dbReference type="AlphaFoldDB" id="A0AAN5HXJ3"/>
<feature type="transmembrane region" description="Helical" evidence="1">
    <location>
        <begin position="6"/>
        <end position="26"/>
    </location>
</feature>
<comment type="caution">
    <text evidence="2">The sequence shown here is derived from an EMBL/GenBank/DDBJ whole genome shotgun (WGS) entry which is preliminary data.</text>
</comment>
<feature type="non-terminal residue" evidence="2">
    <location>
        <position position="71"/>
    </location>
</feature>
<gene>
    <name evidence="2" type="ORF">PMAYCL1PPCAC_15059</name>
</gene>
<accession>A0AAN5HXJ3</accession>
<evidence type="ECO:0000256" key="1">
    <source>
        <dbReference type="SAM" id="Phobius"/>
    </source>
</evidence>
<sequence>SYIDFGGLVFVSCIIFILDSVSLIALRKKLIFTAPLAQTTQGKNHNELMFFVQHSGTQYPILLQSVPYELY</sequence>
<dbReference type="Proteomes" id="UP001328107">
    <property type="component" value="Unassembled WGS sequence"/>
</dbReference>
<dbReference type="EMBL" id="BTRK01000004">
    <property type="protein sequence ID" value="GMR44864.1"/>
    <property type="molecule type" value="Genomic_DNA"/>
</dbReference>
<feature type="non-terminal residue" evidence="2">
    <location>
        <position position="1"/>
    </location>
</feature>
<keyword evidence="3" id="KW-1185">Reference proteome</keyword>
<evidence type="ECO:0000313" key="3">
    <source>
        <dbReference type="Proteomes" id="UP001328107"/>
    </source>
</evidence>
<keyword evidence="1" id="KW-1133">Transmembrane helix</keyword>
<evidence type="ECO:0000313" key="2">
    <source>
        <dbReference type="EMBL" id="GMR44864.1"/>
    </source>
</evidence>
<reference evidence="3" key="1">
    <citation type="submission" date="2022-10" db="EMBL/GenBank/DDBJ databases">
        <title>Genome assembly of Pristionchus species.</title>
        <authorList>
            <person name="Yoshida K."/>
            <person name="Sommer R.J."/>
        </authorList>
    </citation>
    <scope>NUCLEOTIDE SEQUENCE [LARGE SCALE GENOMIC DNA]</scope>
    <source>
        <strain evidence="3">RS5460</strain>
    </source>
</reference>
<name>A0AAN5HXJ3_9BILA</name>
<proteinExistence type="predicted"/>
<keyword evidence="1" id="KW-0472">Membrane</keyword>
<keyword evidence="1" id="KW-0812">Transmembrane</keyword>
<organism evidence="2 3">
    <name type="scientific">Pristionchus mayeri</name>
    <dbReference type="NCBI Taxonomy" id="1317129"/>
    <lineage>
        <taxon>Eukaryota</taxon>
        <taxon>Metazoa</taxon>
        <taxon>Ecdysozoa</taxon>
        <taxon>Nematoda</taxon>
        <taxon>Chromadorea</taxon>
        <taxon>Rhabditida</taxon>
        <taxon>Rhabditina</taxon>
        <taxon>Diplogasteromorpha</taxon>
        <taxon>Diplogasteroidea</taxon>
        <taxon>Neodiplogasteridae</taxon>
        <taxon>Pristionchus</taxon>
    </lineage>
</organism>
<protein>
    <submittedName>
        <fullName evidence="2">Uncharacterized protein</fullName>
    </submittedName>
</protein>